<proteinExistence type="predicted"/>
<name>A0ABW4S4J6_9RHOB</name>
<evidence type="ECO:0000313" key="2">
    <source>
        <dbReference type="EMBL" id="MFD1911734.1"/>
    </source>
</evidence>
<organism evidence="2 3">
    <name type="scientific">Halodurantibacterium flavum</name>
    <dbReference type="NCBI Taxonomy" id="1382802"/>
    <lineage>
        <taxon>Bacteria</taxon>
        <taxon>Pseudomonadati</taxon>
        <taxon>Pseudomonadota</taxon>
        <taxon>Alphaproteobacteria</taxon>
        <taxon>Rhodobacterales</taxon>
        <taxon>Paracoccaceae</taxon>
        <taxon>Halodurantibacterium</taxon>
    </lineage>
</organism>
<gene>
    <name evidence="2" type="ORF">ACFSGJ_05820</name>
</gene>
<reference evidence="3" key="1">
    <citation type="journal article" date="2019" name="Int. J. Syst. Evol. Microbiol.">
        <title>The Global Catalogue of Microorganisms (GCM) 10K type strain sequencing project: providing services to taxonomists for standard genome sequencing and annotation.</title>
        <authorList>
            <consortium name="The Broad Institute Genomics Platform"/>
            <consortium name="The Broad Institute Genome Sequencing Center for Infectious Disease"/>
            <person name="Wu L."/>
            <person name="Ma J."/>
        </authorList>
    </citation>
    <scope>NUCLEOTIDE SEQUENCE [LARGE SCALE GENOMIC DNA]</scope>
    <source>
        <strain evidence="3">CGMCC 4.7242</strain>
    </source>
</reference>
<dbReference type="EMBL" id="JBHUGH010000003">
    <property type="protein sequence ID" value="MFD1911734.1"/>
    <property type="molecule type" value="Genomic_DNA"/>
</dbReference>
<evidence type="ECO:0000313" key="3">
    <source>
        <dbReference type="Proteomes" id="UP001597353"/>
    </source>
</evidence>
<dbReference type="Proteomes" id="UP001597353">
    <property type="component" value="Unassembled WGS sequence"/>
</dbReference>
<accession>A0ABW4S4J6</accession>
<dbReference type="Pfam" id="PF20107">
    <property type="entry name" value="DUF6497"/>
    <property type="match status" value="1"/>
</dbReference>
<evidence type="ECO:0000256" key="1">
    <source>
        <dbReference type="SAM" id="SignalP"/>
    </source>
</evidence>
<keyword evidence="3" id="KW-1185">Reference proteome</keyword>
<sequence length="126" mass="13762">MRLPVLFLSLLPAPAIADGLALPSGRDATLQEAFWQGPEEVDGDWLRLRFVTPGLVAEGWEGSLPDLEFLCDTVALGLLAETGRHADLIMISLADRPSEFGQIDPDLVQFIEAFRPDEGHCTVEGF</sequence>
<comment type="caution">
    <text evidence="2">The sequence shown here is derived from an EMBL/GenBank/DDBJ whole genome shotgun (WGS) entry which is preliminary data.</text>
</comment>
<dbReference type="InterPro" id="IPR045467">
    <property type="entry name" value="DUF6497"/>
</dbReference>
<dbReference type="RefSeq" id="WP_390260047.1">
    <property type="nucleotide sequence ID" value="NZ_JBHUGH010000003.1"/>
</dbReference>
<feature type="signal peptide" evidence="1">
    <location>
        <begin position="1"/>
        <end position="17"/>
    </location>
</feature>
<protein>
    <submittedName>
        <fullName evidence="2">DUF6497 family protein</fullName>
    </submittedName>
</protein>
<feature type="chain" id="PRO_5045615540" evidence="1">
    <location>
        <begin position="18"/>
        <end position="126"/>
    </location>
</feature>
<keyword evidence="1" id="KW-0732">Signal</keyword>